<gene>
    <name evidence="2" type="ORF">OB955_02110</name>
</gene>
<evidence type="ECO:0000256" key="1">
    <source>
        <dbReference type="SAM" id="Phobius"/>
    </source>
</evidence>
<proteinExistence type="predicted"/>
<evidence type="ECO:0000313" key="2">
    <source>
        <dbReference type="EMBL" id="MCU4971537.1"/>
    </source>
</evidence>
<keyword evidence="1" id="KW-0812">Transmembrane</keyword>
<accession>A0ABT2Q9F7</accession>
<evidence type="ECO:0000313" key="3">
    <source>
        <dbReference type="Proteomes" id="UP001320972"/>
    </source>
</evidence>
<keyword evidence="1" id="KW-0472">Membrane</keyword>
<keyword evidence="3" id="KW-1185">Reference proteome</keyword>
<reference evidence="2 3" key="1">
    <citation type="submission" date="2022-09" db="EMBL/GenBank/DDBJ databases">
        <title>Enrichment on poylsaccharides allowed isolation of novel metabolic and taxonomic groups of Haloarchaea.</title>
        <authorList>
            <person name="Sorokin D.Y."/>
            <person name="Elcheninov A.G."/>
            <person name="Khizhniak T.V."/>
            <person name="Kolganova T.V."/>
            <person name="Kublanov I.V."/>
        </authorList>
    </citation>
    <scope>NUCLEOTIDE SEQUENCE [LARGE SCALE GENOMIC DNA]</scope>
    <source>
        <strain evidence="2 3">AArc-m2/3/4</strain>
    </source>
</reference>
<protein>
    <recommendedName>
        <fullName evidence="4">PEP-CTERM protein-sorting domain-containing protein</fullName>
    </recommendedName>
</protein>
<keyword evidence="1" id="KW-1133">Transmembrane helix</keyword>
<dbReference type="RefSeq" id="WP_338006842.1">
    <property type="nucleotide sequence ID" value="NZ_JAOPKB010000001.1"/>
</dbReference>
<organism evidence="2 3">
    <name type="scientific">Natronoglomus mannanivorans</name>
    <dbReference type="NCBI Taxonomy" id="2979990"/>
    <lineage>
        <taxon>Archaea</taxon>
        <taxon>Methanobacteriati</taxon>
        <taxon>Methanobacteriota</taxon>
        <taxon>Stenosarchaea group</taxon>
        <taxon>Halobacteria</taxon>
        <taxon>Halobacteriales</taxon>
        <taxon>Natrialbaceae</taxon>
        <taxon>Natronoglomus</taxon>
    </lineage>
</organism>
<feature type="transmembrane region" description="Helical" evidence="1">
    <location>
        <begin position="34"/>
        <end position="53"/>
    </location>
</feature>
<evidence type="ECO:0008006" key="4">
    <source>
        <dbReference type="Google" id="ProtNLM"/>
    </source>
</evidence>
<name>A0ABT2Q9F7_9EURY</name>
<dbReference type="EMBL" id="JAOPKB010000001">
    <property type="protein sequence ID" value="MCU4971537.1"/>
    <property type="molecule type" value="Genomic_DNA"/>
</dbReference>
<dbReference type="Proteomes" id="UP001320972">
    <property type="component" value="Unassembled WGS sequence"/>
</dbReference>
<sequence>MALDLGDWIAICAAVAGGASALVTWGNVTVGPPALWFVGGLIVGASVATKLLARRR</sequence>
<comment type="caution">
    <text evidence="2">The sequence shown here is derived from an EMBL/GenBank/DDBJ whole genome shotgun (WGS) entry which is preliminary data.</text>
</comment>
<feature type="transmembrane region" description="Helical" evidence="1">
    <location>
        <begin position="7"/>
        <end position="28"/>
    </location>
</feature>